<dbReference type="EMBL" id="LNYU01000036">
    <property type="protein sequence ID" value="KTD62623.1"/>
    <property type="molecule type" value="Genomic_DNA"/>
</dbReference>
<name>A0A0W0Z186_9GAMM</name>
<proteinExistence type="predicted"/>
<organism evidence="1 2">
    <name type="scientific">Legionella santicrucis</name>
    <dbReference type="NCBI Taxonomy" id="45074"/>
    <lineage>
        <taxon>Bacteria</taxon>
        <taxon>Pseudomonadati</taxon>
        <taxon>Pseudomonadota</taxon>
        <taxon>Gammaproteobacteria</taxon>
        <taxon>Legionellales</taxon>
        <taxon>Legionellaceae</taxon>
        <taxon>Legionella</taxon>
    </lineage>
</organism>
<gene>
    <name evidence="1" type="ORF">Lsan_1805</name>
</gene>
<dbReference type="OrthoDB" id="5642834at2"/>
<dbReference type="PATRIC" id="fig|45074.5.peg.1921"/>
<reference evidence="1 2" key="1">
    <citation type="submission" date="2015-11" db="EMBL/GenBank/DDBJ databases">
        <title>Genomic analysis of 38 Legionella species identifies large and diverse effector repertoires.</title>
        <authorList>
            <person name="Burstein D."/>
            <person name="Amaro F."/>
            <person name="Zusman T."/>
            <person name="Lifshitz Z."/>
            <person name="Cohen O."/>
            <person name="Gilbert J.A."/>
            <person name="Pupko T."/>
            <person name="Shuman H.A."/>
            <person name="Segal G."/>
        </authorList>
    </citation>
    <scope>NUCLEOTIDE SEQUENCE [LARGE SCALE GENOMIC DNA]</scope>
    <source>
        <strain evidence="1 2">SC-63-C7</strain>
    </source>
</reference>
<keyword evidence="2" id="KW-1185">Reference proteome</keyword>
<dbReference type="RefSeq" id="WP_058514090.1">
    <property type="nucleotide sequence ID" value="NZ_CAAAIH010000072.1"/>
</dbReference>
<evidence type="ECO:0000313" key="1">
    <source>
        <dbReference type="EMBL" id="KTD62623.1"/>
    </source>
</evidence>
<accession>A0A0W0Z186</accession>
<dbReference type="AlphaFoldDB" id="A0A0W0Z186"/>
<sequence length="146" mass="17064">MNTELQIKIALQKNKIEKFINQMRKTLSDTPDAAEKENRLVIFDTLLLLATYADSEELEKEFQRSLPQYETDNTINYMCQQLREINGFCKCSFSDEHEVYQDLFNTMTHPSVRAKHFARELLSETISKMIIETTNAADTYQITPSR</sequence>
<evidence type="ECO:0000313" key="2">
    <source>
        <dbReference type="Proteomes" id="UP000054703"/>
    </source>
</evidence>
<dbReference type="Proteomes" id="UP000054703">
    <property type="component" value="Unassembled WGS sequence"/>
</dbReference>
<comment type="caution">
    <text evidence="1">The sequence shown here is derived from an EMBL/GenBank/DDBJ whole genome shotgun (WGS) entry which is preliminary data.</text>
</comment>
<protein>
    <submittedName>
        <fullName evidence="1">Uncharacterized protein</fullName>
    </submittedName>
</protein>